<protein>
    <recommendedName>
        <fullName evidence="5">Alginate lyase 2 domain-containing protein</fullName>
    </recommendedName>
</protein>
<evidence type="ECO:0000256" key="1">
    <source>
        <dbReference type="SAM" id="MobiDB-lite"/>
    </source>
</evidence>
<keyword evidence="4" id="KW-1185">Reference proteome</keyword>
<dbReference type="Proteomes" id="UP000054383">
    <property type="component" value="Unassembled WGS sequence"/>
</dbReference>
<feature type="compositionally biased region" description="Low complexity" evidence="1">
    <location>
        <begin position="55"/>
        <end position="68"/>
    </location>
</feature>
<dbReference type="OrthoDB" id="4221926at2759"/>
<evidence type="ECO:0000313" key="3">
    <source>
        <dbReference type="EMBL" id="CRG89993.1"/>
    </source>
</evidence>
<proteinExistence type="predicted"/>
<feature type="signal peptide" evidence="2">
    <location>
        <begin position="1"/>
        <end position="19"/>
    </location>
</feature>
<evidence type="ECO:0000256" key="2">
    <source>
        <dbReference type="SAM" id="SignalP"/>
    </source>
</evidence>
<dbReference type="PROSITE" id="PS51257">
    <property type="entry name" value="PROKAR_LIPOPROTEIN"/>
    <property type="match status" value="1"/>
</dbReference>
<dbReference type="AlphaFoldDB" id="A0A0U1M314"/>
<dbReference type="EMBL" id="CVMT01000007">
    <property type="protein sequence ID" value="CRG89993.1"/>
    <property type="molecule type" value="Genomic_DNA"/>
</dbReference>
<accession>A0A0U1M314</accession>
<feature type="region of interest" description="Disordered" evidence="1">
    <location>
        <begin position="47"/>
        <end position="68"/>
    </location>
</feature>
<reference evidence="3 4" key="1">
    <citation type="submission" date="2015-04" db="EMBL/GenBank/DDBJ databases">
        <authorList>
            <person name="Syromyatnikov M.Y."/>
            <person name="Popov V.N."/>
        </authorList>
    </citation>
    <scope>NUCLEOTIDE SEQUENCE [LARGE SCALE GENOMIC DNA]</scope>
    <source>
        <strain evidence="3">WF-38-12</strain>
    </source>
</reference>
<evidence type="ECO:0008006" key="5">
    <source>
        <dbReference type="Google" id="ProtNLM"/>
    </source>
</evidence>
<dbReference type="InterPro" id="IPR013320">
    <property type="entry name" value="ConA-like_dom_sf"/>
</dbReference>
<dbReference type="PANTHER" id="PTHR33681:SF4">
    <property type="entry name" value="OS12G0171100 PROTEIN"/>
    <property type="match status" value="1"/>
</dbReference>
<name>A0A0U1M314_TALIS</name>
<gene>
    <name evidence="3" type="ORF">PISL3812_07033</name>
</gene>
<sequence>MGFKHQILVALATASCALAISPVGSGSWKSVDSKSIVQECAGGSVSGNTFELPESPNGSTSGSGCSNGHLRAERRYKNDYSSGVHQFGGQFKITSMDGDRVSLKQTFNGDDGPWFILAVKNNGDLYNVEGGDTVASGVAEVGKTVTLNTVHDADSSKYDVYINGEKTYSTTSVGGSYYDKYGAYTTDSGSGPITVEWTDVTLWTQ</sequence>
<organism evidence="3 4">
    <name type="scientific">Talaromyces islandicus</name>
    <name type="common">Penicillium islandicum</name>
    <dbReference type="NCBI Taxonomy" id="28573"/>
    <lineage>
        <taxon>Eukaryota</taxon>
        <taxon>Fungi</taxon>
        <taxon>Dikarya</taxon>
        <taxon>Ascomycota</taxon>
        <taxon>Pezizomycotina</taxon>
        <taxon>Eurotiomycetes</taxon>
        <taxon>Eurotiomycetidae</taxon>
        <taxon>Eurotiales</taxon>
        <taxon>Trichocomaceae</taxon>
        <taxon>Talaromyces</taxon>
        <taxon>Talaromyces sect. Islandici</taxon>
    </lineage>
</organism>
<evidence type="ECO:0000313" key="4">
    <source>
        <dbReference type="Proteomes" id="UP000054383"/>
    </source>
</evidence>
<feature type="chain" id="PRO_5006711490" description="Alginate lyase 2 domain-containing protein" evidence="2">
    <location>
        <begin position="20"/>
        <end position="205"/>
    </location>
</feature>
<keyword evidence="2" id="KW-0732">Signal</keyword>
<dbReference type="SUPFAM" id="SSF49899">
    <property type="entry name" value="Concanavalin A-like lectins/glucanases"/>
    <property type="match status" value="1"/>
</dbReference>
<dbReference type="OMA" id="VTINTVH"/>
<dbReference type="PANTHER" id="PTHR33681">
    <property type="entry name" value="BINDING PROTEIN, PUTATIVE, EXPRESSED-RELATED"/>
    <property type="match status" value="1"/>
</dbReference>